<dbReference type="FunFam" id="3.40.50.2300:FF:000018">
    <property type="entry name" value="DNA-binding transcriptional regulator NtrC"/>
    <property type="match status" value="1"/>
</dbReference>
<dbReference type="InterPro" id="IPR011006">
    <property type="entry name" value="CheY-like_superfamily"/>
</dbReference>
<feature type="domain" description="Sigma-54 factor interaction" evidence="8">
    <location>
        <begin position="146"/>
        <end position="375"/>
    </location>
</feature>
<feature type="domain" description="Response regulatory" evidence="9">
    <location>
        <begin position="6"/>
        <end position="120"/>
    </location>
</feature>
<accession>A0A2N7W6T8</accession>
<evidence type="ECO:0000256" key="7">
    <source>
        <dbReference type="PROSITE-ProRule" id="PRU00169"/>
    </source>
</evidence>
<evidence type="ECO:0000313" key="10">
    <source>
        <dbReference type="EMBL" id="CAB3715013.1"/>
    </source>
</evidence>
<evidence type="ECO:0000256" key="2">
    <source>
        <dbReference type="ARBA" id="ARBA00022741"/>
    </source>
</evidence>
<dbReference type="Gene3D" id="1.10.8.60">
    <property type="match status" value="1"/>
</dbReference>
<dbReference type="SUPFAM" id="SSF46689">
    <property type="entry name" value="Homeodomain-like"/>
    <property type="match status" value="1"/>
</dbReference>
<evidence type="ECO:0000256" key="3">
    <source>
        <dbReference type="ARBA" id="ARBA00022840"/>
    </source>
</evidence>
<gene>
    <name evidence="10" type="primary">dctD_2</name>
    <name evidence="11" type="ORF">C0Z16_29915</name>
    <name evidence="10" type="ORF">LMG27174_04483</name>
</gene>
<keyword evidence="6" id="KW-0804">Transcription</keyword>
<dbReference type="PANTHER" id="PTHR32071">
    <property type="entry name" value="TRANSCRIPTIONAL REGULATORY PROTEIN"/>
    <property type="match status" value="1"/>
</dbReference>
<evidence type="ECO:0000256" key="4">
    <source>
        <dbReference type="ARBA" id="ARBA00023012"/>
    </source>
</evidence>
<dbReference type="InterPro" id="IPR027417">
    <property type="entry name" value="P-loop_NTPase"/>
</dbReference>
<dbReference type="AlphaFoldDB" id="A0A2N7W6T8"/>
<keyword evidence="12" id="KW-1185">Reference proteome</keyword>
<dbReference type="InterPro" id="IPR025662">
    <property type="entry name" value="Sigma_54_int_dom_ATP-bd_1"/>
</dbReference>
<keyword evidence="3" id="KW-0067">ATP-binding</keyword>
<keyword evidence="4" id="KW-0902">Two-component regulatory system</keyword>
<keyword evidence="2" id="KW-0547">Nucleotide-binding</keyword>
<dbReference type="PRINTS" id="PR01590">
    <property type="entry name" value="HTHFIS"/>
</dbReference>
<evidence type="ECO:0000256" key="5">
    <source>
        <dbReference type="ARBA" id="ARBA00023015"/>
    </source>
</evidence>
<name>A0A2N7W6T8_9BURK</name>
<dbReference type="GO" id="GO:0000160">
    <property type="term" value="P:phosphorelay signal transduction system"/>
    <property type="evidence" value="ECO:0007669"/>
    <property type="project" value="UniProtKB-KW"/>
</dbReference>
<dbReference type="GO" id="GO:0006355">
    <property type="term" value="P:regulation of DNA-templated transcription"/>
    <property type="evidence" value="ECO:0007669"/>
    <property type="project" value="InterPro"/>
</dbReference>
<organism evidence="10 13">
    <name type="scientific">Paraburkholderia rhynchosiae</name>
    <dbReference type="NCBI Taxonomy" id="487049"/>
    <lineage>
        <taxon>Bacteria</taxon>
        <taxon>Pseudomonadati</taxon>
        <taxon>Pseudomonadota</taxon>
        <taxon>Betaproteobacteria</taxon>
        <taxon>Burkholderiales</taxon>
        <taxon>Burkholderiaceae</taxon>
        <taxon>Paraburkholderia</taxon>
    </lineage>
</organism>
<dbReference type="PROSITE" id="PS00676">
    <property type="entry name" value="SIGMA54_INTERACT_2"/>
    <property type="match status" value="1"/>
</dbReference>
<proteinExistence type="predicted"/>
<reference evidence="11 12" key="1">
    <citation type="submission" date="2018-01" db="EMBL/GenBank/DDBJ databases">
        <title>Whole genome analyses suggest that Burkholderia sensu lato contains two further novel genera in the rhizoxinica-symbiotica group Mycetohabitans gen. nov., and Trinickia gen. nov.: implications for the evolution of diazotrophy and nodulation in the Burkholderiaceae.</title>
        <authorList>
            <person name="Estrada-de los Santos P."/>
            <person name="Palmer M."/>
            <person name="Chavez-Ramirez B."/>
            <person name="Beukes C."/>
            <person name="Steenkamp E.T."/>
            <person name="Hirsch A.M."/>
            <person name="Manyaka P."/>
            <person name="Maluk M."/>
            <person name="Lafos M."/>
            <person name="Crook M."/>
            <person name="Gross E."/>
            <person name="Simon M.F."/>
            <person name="Bueno dos Reis Junior F."/>
            <person name="Poole P.S."/>
            <person name="Venter S.N."/>
            <person name="James E.K."/>
        </authorList>
    </citation>
    <scope>NUCLEOTIDE SEQUENCE [LARGE SCALE GENOMIC DNA]</scope>
    <source>
        <strain evidence="11 12">WSM 3937</strain>
    </source>
</reference>
<dbReference type="PROSITE" id="PS50045">
    <property type="entry name" value="SIGMA54_INTERACT_4"/>
    <property type="match status" value="1"/>
</dbReference>
<dbReference type="SMART" id="SM00448">
    <property type="entry name" value="REC"/>
    <property type="match status" value="1"/>
</dbReference>
<dbReference type="CDD" id="cd00009">
    <property type="entry name" value="AAA"/>
    <property type="match status" value="1"/>
</dbReference>
<evidence type="ECO:0000256" key="6">
    <source>
        <dbReference type="ARBA" id="ARBA00023163"/>
    </source>
</evidence>
<dbReference type="RefSeq" id="WP_102635661.1">
    <property type="nucleotide sequence ID" value="NZ_CADIJZ010000017.1"/>
</dbReference>
<dbReference type="EMBL" id="CADIJZ010000017">
    <property type="protein sequence ID" value="CAB3715013.1"/>
    <property type="molecule type" value="Genomic_DNA"/>
</dbReference>
<dbReference type="InterPro" id="IPR003593">
    <property type="entry name" value="AAA+_ATPase"/>
</dbReference>
<dbReference type="InterPro" id="IPR001789">
    <property type="entry name" value="Sig_transdc_resp-reg_receiver"/>
</dbReference>
<evidence type="ECO:0000313" key="11">
    <source>
        <dbReference type="EMBL" id="PMS25121.1"/>
    </source>
</evidence>
<protein>
    <submittedName>
        <fullName evidence="10">C4-dicarboxylate transport transcriptional regulatory protein DctD</fullName>
    </submittedName>
    <submittedName>
        <fullName evidence="11">Fis family transcriptional regulator</fullName>
    </submittedName>
</protein>
<dbReference type="Gene3D" id="3.40.50.2300">
    <property type="match status" value="1"/>
</dbReference>
<dbReference type="SUPFAM" id="SSF52172">
    <property type="entry name" value="CheY-like"/>
    <property type="match status" value="1"/>
</dbReference>
<dbReference type="GO" id="GO:0043565">
    <property type="term" value="F:sequence-specific DNA binding"/>
    <property type="evidence" value="ECO:0007669"/>
    <property type="project" value="InterPro"/>
</dbReference>
<dbReference type="InterPro" id="IPR002078">
    <property type="entry name" value="Sigma_54_int"/>
</dbReference>
<feature type="modified residue" description="4-aspartylphosphate" evidence="7">
    <location>
        <position position="55"/>
    </location>
</feature>
<evidence type="ECO:0000313" key="13">
    <source>
        <dbReference type="Proteomes" id="UP000494205"/>
    </source>
</evidence>
<dbReference type="PROSITE" id="PS00675">
    <property type="entry name" value="SIGMA54_INTERACT_1"/>
    <property type="match status" value="1"/>
</dbReference>
<keyword evidence="1 7" id="KW-0597">Phosphoprotein</keyword>
<evidence type="ECO:0000259" key="9">
    <source>
        <dbReference type="PROSITE" id="PS50110"/>
    </source>
</evidence>
<dbReference type="Proteomes" id="UP000494205">
    <property type="component" value="Unassembled WGS sequence"/>
</dbReference>
<dbReference type="Proteomes" id="UP000235659">
    <property type="component" value="Unassembled WGS sequence"/>
</dbReference>
<evidence type="ECO:0000313" key="12">
    <source>
        <dbReference type="Proteomes" id="UP000235659"/>
    </source>
</evidence>
<dbReference type="EMBL" id="PNXY01000031">
    <property type="protein sequence ID" value="PMS25121.1"/>
    <property type="molecule type" value="Genomic_DNA"/>
</dbReference>
<sequence length="461" mass="50196">MGDEIRVLVVEDDENVRFGVQQAVELAGLPVSAYGAAADALAEVAPGAPLVIVSDVRMPGIDGLQLLEKVMAIDSQIPVVLISGHADISTAVGAMQVGAYDFIEKPFSSDHIARRVARAVEKRRLTLEVQGLRAALDNWQGIEALILGKSPAMAEVRKKILRLADTSVSVLITGETGTGKELIARSLHEFGGRRDKHFVALNCGGLPEQIFESELFGHEAGAFTGAIKKRIGKIEWAHGGTLFLDEIETMPVSLQIKMLRVLQERTVERLGANESIAVDCRIVAASKADLLQLSTDGLFRADLLYRLNVAQIELPPLRERREDVPLLFEHFVLAAARRFGQPAPIVSASQLSELMTHSWRGNVRELQNVADRFVLGLTGDSLLSPGGNTSKGGTLAGQLAYFERMLIEDMLRRHNGNVAEASVELGMPKKTLYHKLRQLKISSRDVPSEESEVDRPSPGGE</sequence>
<dbReference type="SUPFAM" id="SSF52540">
    <property type="entry name" value="P-loop containing nucleoside triphosphate hydrolases"/>
    <property type="match status" value="1"/>
</dbReference>
<dbReference type="InterPro" id="IPR009057">
    <property type="entry name" value="Homeodomain-like_sf"/>
</dbReference>
<dbReference type="InterPro" id="IPR002197">
    <property type="entry name" value="HTH_Fis"/>
</dbReference>
<dbReference type="SMART" id="SM00382">
    <property type="entry name" value="AAA"/>
    <property type="match status" value="1"/>
</dbReference>
<evidence type="ECO:0000256" key="1">
    <source>
        <dbReference type="ARBA" id="ARBA00022553"/>
    </source>
</evidence>
<dbReference type="Pfam" id="PF00072">
    <property type="entry name" value="Response_reg"/>
    <property type="match status" value="1"/>
</dbReference>
<dbReference type="Gene3D" id="1.10.10.60">
    <property type="entry name" value="Homeodomain-like"/>
    <property type="match status" value="1"/>
</dbReference>
<dbReference type="FunFam" id="3.40.50.300:FF:000006">
    <property type="entry name" value="DNA-binding transcriptional regulator NtrC"/>
    <property type="match status" value="1"/>
</dbReference>
<dbReference type="Pfam" id="PF00158">
    <property type="entry name" value="Sigma54_activat"/>
    <property type="match status" value="1"/>
</dbReference>
<dbReference type="PANTHER" id="PTHR32071:SF57">
    <property type="entry name" value="C4-DICARBOXYLATE TRANSPORT TRANSCRIPTIONAL REGULATORY PROTEIN DCTD"/>
    <property type="match status" value="1"/>
</dbReference>
<evidence type="ECO:0000259" key="8">
    <source>
        <dbReference type="PROSITE" id="PS50045"/>
    </source>
</evidence>
<dbReference type="Gene3D" id="3.40.50.300">
    <property type="entry name" value="P-loop containing nucleotide triphosphate hydrolases"/>
    <property type="match status" value="1"/>
</dbReference>
<reference evidence="10 13" key="2">
    <citation type="submission" date="2020-04" db="EMBL/GenBank/DDBJ databases">
        <authorList>
            <person name="De Canck E."/>
        </authorList>
    </citation>
    <scope>NUCLEOTIDE SEQUENCE [LARGE SCALE GENOMIC DNA]</scope>
    <source>
        <strain evidence="10 13">LMG 27174</strain>
    </source>
</reference>
<dbReference type="PROSITE" id="PS50110">
    <property type="entry name" value="RESPONSE_REGULATORY"/>
    <property type="match status" value="1"/>
</dbReference>
<dbReference type="OrthoDB" id="9761705at2"/>
<dbReference type="InterPro" id="IPR025943">
    <property type="entry name" value="Sigma_54_int_dom_ATP-bd_2"/>
</dbReference>
<dbReference type="GO" id="GO:0005524">
    <property type="term" value="F:ATP binding"/>
    <property type="evidence" value="ECO:0007669"/>
    <property type="project" value="UniProtKB-KW"/>
</dbReference>
<dbReference type="Pfam" id="PF02954">
    <property type="entry name" value="HTH_8"/>
    <property type="match status" value="1"/>
</dbReference>
<keyword evidence="5" id="KW-0805">Transcription regulation</keyword>
<dbReference type="InterPro" id="IPR058031">
    <property type="entry name" value="AAA_lid_NorR"/>
</dbReference>
<dbReference type="Pfam" id="PF25601">
    <property type="entry name" value="AAA_lid_14"/>
    <property type="match status" value="1"/>
</dbReference>